<evidence type="ECO:0000313" key="4">
    <source>
        <dbReference type="Proteomes" id="UP000199451"/>
    </source>
</evidence>
<organism evidence="3 4">
    <name type="scientific">Halogranum gelatinilyticum</name>
    <dbReference type="NCBI Taxonomy" id="660521"/>
    <lineage>
        <taxon>Archaea</taxon>
        <taxon>Methanobacteriati</taxon>
        <taxon>Methanobacteriota</taxon>
        <taxon>Stenosarchaea group</taxon>
        <taxon>Halobacteria</taxon>
        <taxon>Halobacteriales</taxon>
        <taxon>Haloferacaceae</taxon>
    </lineage>
</organism>
<gene>
    <name evidence="3" type="ORF">SAMN04487949_1838</name>
</gene>
<keyword evidence="4" id="KW-1185">Reference proteome</keyword>
<feature type="transmembrane region" description="Helical" evidence="2">
    <location>
        <begin position="44"/>
        <end position="62"/>
    </location>
</feature>
<feature type="region of interest" description="Disordered" evidence="1">
    <location>
        <begin position="1"/>
        <end position="22"/>
    </location>
</feature>
<feature type="transmembrane region" description="Helical" evidence="2">
    <location>
        <begin position="68"/>
        <end position="85"/>
    </location>
</feature>
<dbReference type="EMBL" id="FNHL01000002">
    <property type="protein sequence ID" value="SDM49074.1"/>
    <property type="molecule type" value="Genomic_DNA"/>
</dbReference>
<keyword evidence="2" id="KW-0472">Membrane</keyword>
<evidence type="ECO:0000313" key="3">
    <source>
        <dbReference type="EMBL" id="SDM49074.1"/>
    </source>
</evidence>
<sequence>MPLDTAPAEVDDESTDIDNDSEFDGIRSASMATVARDVLGEWKLLLGSVAALALAGHAFVYNQNMPNGYVPFFTVLAGFLVAYAYHDMRTTGNLDLTY</sequence>
<name>A0A1G9TNS5_9EURY</name>
<evidence type="ECO:0000256" key="1">
    <source>
        <dbReference type="SAM" id="MobiDB-lite"/>
    </source>
</evidence>
<dbReference type="Proteomes" id="UP000199451">
    <property type="component" value="Unassembled WGS sequence"/>
</dbReference>
<protein>
    <submittedName>
        <fullName evidence="3">Uncharacterized protein</fullName>
    </submittedName>
</protein>
<dbReference type="AlphaFoldDB" id="A0A1G9TNS5"/>
<proteinExistence type="predicted"/>
<feature type="compositionally biased region" description="Acidic residues" evidence="1">
    <location>
        <begin position="9"/>
        <end position="22"/>
    </location>
</feature>
<accession>A0A1G9TNS5</accession>
<evidence type="ECO:0000256" key="2">
    <source>
        <dbReference type="SAM" id="Phobius"/>
    </source>
</evidence>
<keyword evidence="2" id="KW-1133">Transmembrane helix</keyword>
<reference evidence="4" key="1">
    <citation type="submission" date="2016-10" db="EMBL/GenBank/DDBJ databases">
        <authorList>
            <person name="Varghese N."/>
            <person name="Submissions S."/>
        </authorList>
    </citation>
    <scope>NUCLEOTIDE SEQUENCE [LARGE SCALE GENOMIC DNA]</scope>
    <source>
        <strain evidence="4">CGMCC 1.10119</strain>
    </source>
</reference>
<keyword evidence="2" id="KW-0812">Transmembrane</keyword>
<dbReference type="RefSeq" id="WP_089696872.1">
    <property type="nucleotide sequence ID" value="NZ_FNHL01000002.1"/>
</dbReference>